<reference evidence="4 5" key="1">
    <citation type="submission" date="2018-05" db="EMBL/GenBank/DDBJ databases">
        <title>Coraliomargarita sinensis sp. nov., isolated from a marine solar saltern.</title>
        <authorList>
            <person name="Zhou L.Y."/>
        </authorList>
    </citation>
    <scope>NUCLEOTIDE SEQUENCE [LARGE SCALE GENOMIC DNA]</scope>
    <source>
        <strain evidence="4 5">WN38</strain>
    </source>
</reference>
<dbReference type="PROSITE" id="PS50935">
    <property type="entry name" value="SSB"/>
    <property type="match status" value="1"/>
</dbReference>
<name>A0A317ZLK3_9BACT</name>
<dbReference type="PIRSF" id="PIRSF002070">
    <property type="entry name" value="SSB"/>
    <property type="match status" value="1"/>
</dbReference>
<dbReference type="PANTHER" id="PTHR10302">
    <property type="entry name" value="SINGLE-STRANDED DNA-BINDING PROTEIN"/>
    <property type="match status" value="1"/>
</dbReference>
<dbReference type="InterPro" id="IPR012340">
    <property type="entry name" value="NA-bd_OB-fold"/>
</dbReference>
<dbReference type="GO" id="GO:0009295">
    <property type="term" value="C:nucleoid"/>
    <property type="evidence" value="ECO:0007669"/>
    <property type="project" value="TreeGrafter"/>
</dbReference>
<dbReference type="Gene3D" id="2.40.50.140">
    <property type="entry name" value="Nucleic acid-binding proteins"/>
    <property type="match status" value="1"/>
</dbReference>
<dbReference type="SUPFAM" id="SSF50249">
    <property type="entry name" value="Nucleic acid-binding proteins"/>
    <property type="match status" value="1"/>
</dbReference>
<dbReference type="InterPro" id="IPR000424">
    <property type="entry name" value="Primosome_PriB/ssb"/>
</dbReference>
<dbReference type="InParanoid" id="A0A317ZLK3"/>
<dbReference type="EMBL" id="QHJQ01000003">
    <property type="protein sequence ID" value="PXA04818.1"/>
    <property type="molecule type" value="Genomic_DNA"/>
</dbReference>
<comment type="subunit">
    <text evidence="2">Homotetramer.</text>
</comment>
<dbReference type="FunCoup" id="A0A317ZLK3">
    <property type="interactions" value="388"/>
</dbReference>
<dbReference type="PANTHER" id="PTHR10302:SF27">
    <property type="entry name" value="SINGLE-STRANDED DNA-BINDING PROTEIN"/>
    <property type="match status" value="1"/>
</dbReference>
<accession>A0A317ZLK3</accession>
<dbReference type="AlphaFoldDB" id="A0A317ZLK3"/>
<evidence type="ECO:0000256" key="1">
    <source>
        <dbReference type="ARBA" id="ARBA00023125"/>
    </source>
</evidence>
<evidence type="ECO:0000313" key="4">
    <source>
        <dbReference type="EMBL" id="PXA04818.1"/>
    </source>
</evidence>
<evidence type="ECO:0000256" key="2">
    <source>
        <dbReference type="HAMAP-Rule" id="MF_00984"/>
    </source>
</evidence>
<dbReference type="Pfam" id="PF00436">
    <property type="entry name" value="SSB"/>
    <property type="match status" value="1"/>
</dbReference>
<dbReference type="CDD" id="cd04496">
    <property type="entry name" value="SSB_OBF"/>
    <property type="match status" value="1"/>
</dbReference>
<keyword evidence="1 2" id="KW-0238">DNA-binding</keyword>
<comment type="caution">
    <text evidence="4">The sequence shown here is derived from an EMBL/GenBank/DDBJ whole genome shotgun (WGS) entry which is preliminary data.</text>
</comment>
<dbReference type="HAMAP" id="MF_00984">
    <property type="entry name" value="SSB"/>
    <property type="match status" value="1"/>
</dbReference>
<dbReference type="GO" id="GO:0006260">
    <property type="term" value="P:DNA replication"/>
    <property type="evidence" value="ECO:0007669"/>
    <property type="project" value="InterPro"/>
</dbReference>
<dbReference type="InterPro" id="IPR011344">
    <property type="entry name" value="ssDNA-bd"/>
</dbReference>
<comment type="caution">
    <text evidence="2">Lacks conserved residue(s) required for the propagation of feature annotation.</text>
</comment>
<proteinExistence type="inferred from homology"/>
<dbReference type="GO" id="GO:0003697">
    <property type="term" value="F:single-stranded DNA binding"/>
    <property type="evidence" value="ECO:0007669"/>
    <property type="project" value="UniProtKB-UniRule"/>
</dbReference>
<organism evidence="4 5">
    <name type="scientific">Coraliomargarita sinensis</name>
    <dbReference type="NCBI Taxonomy" id="2174842"/>
    <lineage>
        <taxon>Bacteria</taxon>
        <taxon>Pseudomonadati</taxon>
        <taxon>Verrucomicrobiota</taxon>
        <taxon>Opitutia</taxon>
        <taxon>Puniceicoccales</taxon>
        <taxon>Coraliomargaritaceae</taxon>
        <taxon>Coraliomargarita</taxon>
    </lineage>
</organism>
<dbReference type="NCBIfam" id="TIGR00621">
    <property type="entry name" value="ssb"/>
    <property type="match status" value="1"/>
</dbReference>
<evidence type="ECO:0000313" key="5">
    <source>
        <dbReference type="Proteomes" id="UP000247099"/>
    </source>
</evidence>
<gene>
    <name evidence="4" type="ORF">DDZ13_06540</name>
</gene>
<protein>
    <recommendedName>
        <fullName evidence="2 3">Single-stranded DNA-binding protein</fullName>
        <shortName evidence="2">SSB</shortName>
    </recommendedName>
</protein>
<dbReference type="Proteomes" id="UP000247099">
    <property type="component" value="Unassembled WGS sequence"/>
</dbReference>
<evidence type="ECO:0000256" key="3">
    <source>
        <dbReference type="PIRNR" id="PIRNR002070"/>
    </source>
</evidence>
<keyword evidence="5" id="KW-1185">Reference proteome</keyword>
<sequence>MNQNTKIKQNMSSYNQCTFVGNLTADPELRKIGDKATPVLDGSLAVNRVYKDKEGRKVEDVDFIPFTSFGKAAEILAKYLRKGDSVLLSGEMRQDKWEDKESGQKRSQLKLRVENFTLLNNKRD</sequence>